<dbReference type="AlphaFoldDB" id="A0A0D0CJX8"/>
<evidence type="ECO:0000313" key="1">
    <source>
        <dbReference type="EMBL" id="KIK75463.1"/>
    </source>
</evidence>
<sequence>MVYGSHDSPSPDHWWLVPAGQVGWIVVTTIMGLDEEALDHLAGIEDEEPDDEEQVFNNLM</sequence>
<dbReference type="Proteomes" id="UP000054538">
    <property type="component" value="Unassembled WGS sequence"/>
</dbReference>
<organism evidence="1 2">
    <name type="scientific">Paxillus rubicundulus Ve08.2h10</name>
    <dbReference type="NCBI Taxonomy" id="930991"/>
    <lineage>
        <taxon>Eukaryota</taxon>
        <taxon>Fungi</taxon>
        <taxon>Dikarya</taxon>
        <taxon>Basidiomycota</taxon>
        <taxon>Agaricomycotina</taxon>
        <taxon>Agaricomycetes</taxon>
        <taxon>Agaricomycetidae</taxon>
        <taxon>Boletales</taxon>
        <taxon>Paxilineae</taxon>
        <taxon>Paxillaceae</taxon>
        <taxon>Paxillus</taxon>
    </lineage>
</organism>
<keyword evidence="2" id="KW-1185">Reference proteome</keyword>
<accession>A0A0D0CJX8</accession>
<dbReference type="EMBL" id="KN828094">
    <property type="protein sequence ID" value="KIK75463.1"/>
    <property type="molecule type" value="Genomic_DNA"/>
</dbReference>
<protein>
    <submittedName>
        <fullName evidence="1">Uncharacterized protein</fullName>
    </submittedName>
</protein>
<evidence type="ECO:0000313" key="2">
    <source>
        <dbReference type="Proteomes" id="UP000054538"/>
    </source>
</evidence>
<gene>
    <name evidence="1" type="ORF">PAXRUDRAFT_18981</name>
</gene>
<dbReference type="HOGENOM" id="CLU_2942448_0_0_1"/>
<dbReference type="InParanoid" id="A0A0D0CJX8"/>
<reference evidence="2" key="2">
    <citation type="submission" date="2015-01" db="EMBL/GenBank/DDBJ databases">
        <title>Evolutionary Origins and Diversification of the Mycorrhizal Mutualists.</title>
        <authorList>
            <consortium name="DOE Joint Genome Institute"/>
            <consortium name="Mycorrhizal Genomics Consortium"/>
            <person name="Kohler A."/>
            <person name="Kuo A."/>
            <person name="Nagy L.G."/>
            <person name="Floudas D."/>
            <person name="Copeland A."/>
            <person name="Barry K.W."/>
            <person name="Cichocki N."/>
            <person name="Veneault-Fourrey C."/>
            <person name="LaButti K."/>
            <person name="Lindquist E.A."/>
            <person name="Lipzen A."/>
            <person name="Lundell T."/>
            <person name="Morin E."/>
            <person name="Murat C."/>
            <person name="Riley R."/>
            <person name="Ohm R."/>
            <person name="Sun H."/>
            <person name="Tunlid A."/>
            <person name="Henrissat B."/>
            <person name="Grigoriev I.V."/>
            <person name="Hibbett D.S."/>
            <person name="Martin F."/>
        </authorList>
    </citation>
    <scope>NUCLEOTIDE SEQUENCE [LARGE SCALE GENOMIC DNA]</scope>
    <source>
        <strain evidence="2">Ve08.2h10</strain>
    </source>
</reference>
<proteinExistence type="predicted"/>
<name>A0A0D0CJX8_9AGAM</name>
<reference evidence="1 2" key="1">
    <citation type="submission" date="2014-04" db="EMBL/GenBank/DDBJ databases">
        <authorList>
            <consortium name="DOE Joint Genome Institute"/>
            <person name="Kuo A."/>
            <person name="Kohler A."/>
            <person name="Jargeat P."/>
            <person name="Nagy L.G."/>
            <person name="Floudas D."/>
            <person name="Copeland A."/>
            <person name="Barry K.W."/>
            <person name="Cichocki N."/>
            <person name="Veneault-Fourrey C."/>
            <person name="LaButti K."/>
            <person name="Lindquist E.A."/>
            <person name="Lipzen A."/>
            <person name="Lundell T."/>
            <person name="Morin E."/>
            <person name="Murat C."/>
            <person name="Sun H."/>
            <person name="Tunlid A."/>
            <person name="Henrissat B."/>
            <person name="Grigoriev I.V."/>
            <person name="Hibbett D.S."/>
            <person name="Martin F."/>
            <person name="Nordberg H.P."/>
            <person name="Cantor M.N."/>
            <person name="Hua S.X."/>
        </authorList>
    </citation>
    <scope>NUCLEOTIDE SEQUENCE [LARGE SCALE GENOMIC DNA]</scope>
    <source>
        <strain evidence="1 2">Ve08.2h10</strain>
    </source>
</reference>